<dbReference type="GO" id="GO:0006509">
    <property type="term" value="P:membrane protein ectodomain proteolysis"/>
    <property type="evidence" value="ECO:0007669"/>
    <property type="project" value="TreeGrafter"/>
</dbReference>
<sequence length="592" mass="64367">MAFALKEVPQLFRAVTKANTPTHTRIMWGSLTVLAAVGCLGTADAQASIVIQYIGLPQFTDELIVYPRFTLTPDGRRLLQVTDTFNLNLDPTNVFPPHILVRTFDLLGNPIDETMDTHDLSDGIFFDPKNGASLQMNKPKKPGGFTEFIGVLSNGLRIVPVTGRDPKNGVMPHRVFRYKDRQSHEHDFVFPLNLTLFNPFGPGGPFDGGGLQAAPYRIRPEVMIVSDTAHSSKFSSKTELLRYIGTFMNAVNLRYRTVTGMDMQLKLAGVVINNIEHEPYIRGYGGHVIADQTLAGFAQYINSGGIPGHFDMAYLMTGRDMAAIDPFYGLHPGVAGLAYVGGACTPQRTGMGEDLAGSYDGVHVAAHEIAHLLGCVHDGDPAPFYLAGSPGARECPWDHGFIMSYKDSGSNRYKFSHCCVNSMKYLVRSPAHHCLRQETTPPDPVTNQPIKPVAPVPLGPLASKPVTLPQATSSFLPSVPNFTGLPNGVYTPFPGSSRKTPAQKTHAPRSDRSLLLNNHLPGEKVTPAALCKQKYPQIPNVWSDGNPSDLARCKVRCAYPPRADGLYLYHVVNALDGTSCGAGKRCINGVCS</sequence>
<evidence type="ECO:0000256" key="2">
    <source>
        <dbReference type="ARBA" id="ARBA00022801"/>
    </source>
</evidence>
<dbReference type="STRING" id="418985.A0A1V9XFP5"/>
<dbReference type="InterPro" id="IPR001590">
    <property type="entry name" value="Peptidase_M12B"/>
</dbReference>
<dbReference type="PROSITE" id="PS50215">
    <property type="entry name" value="ADAM_MEPRO"/>
    <property type="match status" value="1"/>
</dbReference>
<dbReference type="Proteomes" id="UP000192247">
    <property type="component" value="Unassembled WGS sequence"/>
</dbReference>
<evidence type="ECO:0000256" key="3">
    <source>
        <dbReference type="ARBA" id="ARBA00022833"/>
    </source>
</evidence>
<keyword evidence="8" id="KW-1185">Reference proteome</keyword>
<name>A0A1V9XFP5_9ACAR</name>
<dbReference type="GO" id="GO:0046872">
    <property type="term" value="F:metal ion binding"/>
    <property type="evidence" value="ECO:0007669"/>
    <property type="project" value="UniProtKB-KW"/>
</dbReference>
<accession>A0A1V9XFP5</accession>
<dbReference type="InterPro" id="IPR034030">
    <property type="entry name" value="ZnMc_salivary_gland_MPs"/>
</dbReference>
<dbReference type="InterPro" id="IPR024079">
    <property type="entry name" value="MetalloPept_cat_dom_sf"/>
</dbReference>
<evidence type="ECO:0000313" key="8">
    <source>
        <dbReference type="Proteomes" id="UP000192247"/>
    </source>
</evidence>
<feature type="domain" description="Peptidase M12B" evidence="6">
    <location>
        <begin position="218"/>
        <end position="439"/>
    </location>
</feature>
<feature type="binding site" evidence="5">
    <location>
        <position position="367"/>
    </location>
    <ligand>
        <name>Zn(2+)</name>
        <dbReference type="ChEBI" id="CHEBI:29105"/>
        <note>catalytic</note>
    </ligand>
</feature>
<proteinExistence type="predicted"/>
<dbReference type="SUPFAM" id="SSF55486">
    <property type="entry name" value="Metalloproteases ('zincins'), catalytic domain"/>
    <property type="match status" value="1"/>
</dbReference>
<evidence type="ECO:0000256" key="4">
    <source>
        <dbReference type="ARBA" id="ARBA00023049"/>
    </source>
</evidence>
<dbReference type="Pfam" id="PF13688">
    <property type="entry name" value="Reprolysin_5"/>
    <property type="match status" value="1"/>
</dbReference>
<dbReference type="CDD" id="cd04272">
    <property type="entry name" value="ZnMc_salivary_gland_MPs"/>
    <property type="match status" value="1"/>
</dbReference>
<keyword evidence="3 5" id="KW-0862">Zinc</keyword>
<dbReference type="AlphaFoldDB" id="A0A1V9XFP5"/>
<evidence type="ECO:0000256" key="1">
    <source>
        <dbReference type="ARBA" id="ARBA00022670"/>
    </source>
</evidence>
<feature type="binding site" evidence="5">
    <location>
        <position position="371"/>
    </location>
    <ligand>
        <name>Zn(2+)</name>
        <dbReference type="ChEBI" id="CHEBI:29105"/>
        <note>catalytic</note>
    </ligand>
</feature>
<dbReference type="OrthoDB" id="6493677at2759"/>
<organism evidence="7 8">
    <name type="scientific">Tropilaelaps mercedesae</name>
    <dbReference type="NCBI Taxonomy" id="418985"/>
    <lineage>
        <taxon>Eukaryota</taxon>
        <taxon>Metazoa</taxon>
        <taxon>Ecdysozoa</taxon>
        <taxon>Arthropoda</taxon>
        <taxon>Chelicerata</taxon>
        <taxon>Arachnida</taxon>
        <taxon>Acari</taxon>
        <taxon>Parasitiformes</taxon>
        <taxon>Mesostigmata</taxon>
        <taxon>Gamasina</taxon>
        <taxon>Dermanyssoidea</taxon>
        <taxon>Laelapidae</taxon>
        <taxon>Tropilaelaps</taxon>
    </lineage>
</organism>
<evidence type="ECO:0000256" key="5">
    <source>
        <dbReference type="PROSITE-ProRule" id="PRU00276"/>
    </source>
</evidence>
<keyword evidence="1" id="KW-0645">Protease</keyword>
<keyword evidence="5" id="KW-0479">Metal-binding</keyword>
<feature type="binding site" evidence="5">
    <location>
        <position position="377"/>
    </location>
    <ligand>
        <name>Zn(2+)</name>
        <dbReference type="ChEBI" id="CHEBI:29105"/>
        <note>catalytic</note>
    </ligand>
</feature>
<gene>
    <name evidence="7" type="ORF">BIW11_01356</name>
</gene>
<reference evidence="7 8" key="1">
    <citation type="journal article" date="2017" name="Gigascience">
        <title>Draft genome of the honey bee ectoparasitic mite, Tropilaelaps mercedesae, is shaped by the parasitic life history.</title>
        <authorList>
            <person name="Dong X."/>
            <person name="Armstrong S.D."/>
            <person name="Xia D."/>
            <person name="Makepeace B.L."/>
            <person name="Darby A.C."/>
            <person name="Kadowaki T."/>
        </authorList>
    </citation>
    <scope>NUCLEOTIDE SEQUENCE [LARGE SCALE GENOMIC DNA]</scope>
    <source>
        <strain evidence="7">Wuxi-XJTLU</strain>
    </source>
</reference>
<dbReference type="Gene3D" id="3.40.390.10">
    <property type="entry name" value="Collagenase (Catalytic Domain)"/>
    <property type="match status" value="1"/>
</dbReference>
<dbReference type="Gene3D" id="3.40.1620.60">
    <property type="match status" value="1"/>
</dbReference>
<dbReference type="InParanoid" id="A0A1V9XFP5"/>
<protein>
    <recommendedName>
        <fullName evidence="6">Peptidase M12B domain-containing protein</fullName>
    </recommendedName>
</protein>
<dbReference type="GO" id="GO:0004222">
    <property type="term" value="F:metalloendopeptidase activity"/>
    <property type="evidence" value="ECO:0007669"/>
    <property type="project" value="InterPro"/>
</dbReference>
<dbReference type="PANTHER" id="PTHR11905">
    <property type="entry name" value="ADAM A DISINTEGRIN AND METALLOPROTEASE DOMAIN"/>
    <property type="match status" value="1"/>
</dbReference>
<dbReference type="PANTHER" id="PTHR11905:SF159">
    <property type="entry name" value="ADAM METALLOPROTEASE"/>
    <property type="match status" value="1"/>
</dbReference>
<comment type="caution">
    <text evidence="7">The sequence shown here is derived from an EMBL/GenBank/DDBJ whole genome shotgun (WGS) entry which is preliminary data.</text>
</comment>
<keyword evidence="2" id="KW-0378">Hydrolase</keyword>
<evidence type="ECO:0000259" key="6">
    <source>
        <dbReference type="PROSITE" id="PS50215"/>
    </source>
</evidence>
<keyword evidence="4" id="KW-0482">Metalloprotease</keyword>
<feature type="active site" evidence="5">
    <location>
        <position position="368"/>
    </location>
</feature>
<dbReference type="EMBL" id="MNPL01012377">
    <property type="protein sequence ID" value="OQR72172.1"/>
    <property type="molecule type" value="Genomic_DNA"/>
</dbReference>
<evidence type="ECO:0000313" key="7">
    <source>
        <dbReference type="EMBL" id="OQR72172.1"/>
    </source>
</evidence>
<comment type="caution">
    <text evidence="5">Lacks conserved residue(s) required for the propagation of feature annotation.</text>
</comment>